<reference evidence="2" key="1">
    <citation type="journal article" date="2023" name="Front. Plant Sci.">
        <title>Chromosomal-level genome assembly of Melastoma candidum provides insights into trichome evolution.</title>
        <authorList>
            <person name="Zhong Y."/>
            <person name="Wu W."/>
            <person name="Sun C."/>
            <person name="Zou P."/>
            <person name="Liu Y."/>
            <person name="Dai S."/>
            <person name="Zhou R."/>
        </authorList>
    </citation>
    <scope>NUCLEOTIDE SEQUENCE [LARGE SCALE GENOMIC DNA]</scope>
</reference>
<proteinExistence type="predicted"/>
<name>A0ACB9S5X4_9MYRT</name>
<dbReference type="EMBL" id="CM042881">
    <property type="protein sequence ID" value="KAI4386698.1"/>
    <property type="molecule type" value="Genomic_DNA"/>
</dbReference>
<evidence type="ECO:0000313" key="1">
    <source>
        <dbReference type="EMBL" id="KAI4386698.1"/>
    </source>
</evidence>
<keyword evidence="2" id="KW-1185">Reference proteome</keyword>
<organism evidence="1 2">
    <name type="scientific">Melastoma candidum</name>
    <dbReference type="NCBI Taxonomy" id="119954"/>
    <lineage>
        <taxon>Eukaryota</taxon>
        <taxon>Viridiplantae</taxon>
        <taxon>Streptophyta</taxon>
        <taxon>Embryophyta</taxon>
        <taxon>Tracheophyta</taxon>
        <taxon>Spermatophyta</taxon>
        <taxon>Magnoliopsida</taxon>
        <taxon>eudicotyledons</taxon>
        <taxon>Gunneridae</taxon>
        <taxon>Pentapetalae</taxon>
        <taxon>rosids</taxon>
        <taxon>malvids</taxon>
        <taxon>Myrtales</taxon>
        <taxon>Melastomataceae</taxon>
        <taxon>Melastomatoideae</taxon>
        <taxon>Melastomateae</taxon>
        <taxon>Melastoma</taxon>
    </lineage>
</organism>
<dbReference type="Proteomes" id="UP001057402">
    <property type="component" value="Chromosome 2"/>
</dbReference>
<evidence type="ECO:0000313" key="2">
    <source>
        <dbReference type="Proteomes" id="UP001057402"/>
    </source>
</evidence>
<accession>A0ACB9S5X4</accession>
<sequence>MAVAFVGGAALGAAFGELFRAVMEAKDVVSEFRPQLEKLSSTLTRIRPVIDDTESLNRVLDRVEEMRPIREIMRRGAKLVRKSAKVWKVNVFKKHRYSKKLGQLNDSVEEFFKVDVQAIILRDGKETLVEVKGLSQEMRRLANAVEAGNMVGMVMQDGVGYFVDYVVPQAPDVVIGREAGRCFQEIKGKLLEGGFYITAVSAPGGCGKTTLVTAMCHDEEIKGKFGGNILFIPISKTPNLVDIVQRMALRAGFGETRIESEAQAVRHLRQLLQTMGQRPLLIVLDDVWSNSESLPEKFVVSMLSDFKILVTSRFEFLALGNSHRLKPLDDDESIDLFHRMATAEGNRFGDPNKKVIAQLVDACKGLPLALTVVGKSLRGQPPVKWERKRDELSKGSSLVGSNSEILDCLKKSLDDFDDDPVARECFLDLSSFSEDHKIPADALIDMWMELYDLDSDAHAISILHELSVRSLVNLVISRKDAGESDGFYDGHRVTVHDLLRDLAIMECNQEPIKERKRLIIEVSGSEFPDQWTEQNCMPFNARLAAITTGAMFSSSWPGLSLPRTEVLLLKFCARACSLPDFVQEMGNLKSLLISNQYFRSARLTNFDHIFALSNLKRIRLERVVLPPINPSSVPLCRLRKLSLFMCNLNEALFSCETMATCLMPSLIELNIDYCIDLVKLPAGLCELVHLRKLNITNCHELSELPKIMGNLTQIEVLRLSSCTKLAELPDSIVNLKGLTFLDISNCLKLKKLPDQMGELVNLSKLYMRGCSNLSSIPSSMKRLENLEHVICDQDKEEFFKSMKKKALSGHNNMVIDAGKEKISLDWLYD</sequence>
<gene>
    <name evidence="1" type="ORF">MLD38_004608</name>
</gene>
<protein>
    <submittedName>
        <fullName evidence="1">Uncharacterized protein</fullName>
    </submittedName>
</protein>
<comment type="caution">
    <text evidence="1">The sequence shown here is derived from an EMBL/GenBank/DDBJ whole genome shotgun (WGS) entry which is preliminary data.</text>
</comment>